<feature type="chain" id="PRO_5040742892" description="MITD1 C-terminal phospholipase D-like domain-containing protein" evidence="1">
    <location>
        <begin position="21"/>
        <end position="102"/>
    </location>
</feature>
<evidence type="ECO:0000259" key="2">
    <source>
        <dbReference type="Pfam" id="PF16565"/>
    </source>
</evidence>
<feature type="domain" description="MITD1 C-terminal phospholipase D-like" evidence="2">
    <location>
        <begin position="55"/>
        <end position="99"/>
    </location>
</feature>
<dbReference type="Gene3D" id="3.30.870.30">
    <property type="entry name" value="MITD, C-terminal phospholipase D-like domain"/>
    <property type="match status" value="1"/>
</dbReference>
<keyword evidence="1" id="KW-0732">Signal</keyword>
<keyword evidence="4" id="KW-1185">Reference proteome</keyword>
<reference evidence="4" key="1">
    <citation type="submission" date="2017-01" db="EMBL/GenBank/DDBJ databases">
        <title>Comparative genomics of anhydrobiosis in the tardigrade Hypsibius dujardini.</title>
        <authorList>
            <person name="Yoshida Y."/>
            <person name="Koutsovoulos G."/>
            <person name="Laetsch D."/>
            <person name="Stevens L."/>
            <person name="Kumar S."/>
            <person name="Horikawa D."/>
            <person name="Ishino K."/>
            <person name="Komine S."/>
            <person name="Tomita M."/>
            <person name="Blaxter M."/>
            <person name="Arakawa K."/>
        </authorList>
    </citation>
    <scope>NUCLEOTIDE SEQUENCE [LARGE SCALE GENOMIC DNA]</scope>
    <source>
        <strain evidence="4">Z151</strain>
    </source>
</reference>
<accession>A0A9X6RLQ8</accession>
<name>A0A9X6RLQ8_HYPEX</name>
<dbReference type="OrthoDB" id="19553at2759"/>
<organism evidence="3 4">
    <name type="scientific">Hypsibius exemplaris</name>
    <name type="common">Freshwater tardigrade</name>
    <dbReference type="NCBI Taxonomy" id="2072580"/>
    <lineage>
        <taxon>Eukaryota</taxon>
        <taxon>Metazoa</taxon>
        <taxon>Ecdysozoa</taxon>
        <taxon>Tardigrada</taxon>
        <taxon>Eutardigrada</taxon>
        <taxon>Parachela</taxon>
        <taxon>Hypsibioidea</taxon>
        <taxon>Hypsibiidae</taxon>
        <taxon>Hypsibius</taxon>
    </lineage>
</organism>
<dbReference type="InterPro" id="IPR032341">
    <property type="entry name" value="MITD1_C"/>
</dbReference>
<evidence type="ECO:0000256" key="1">
    <source>
        <dbReference type="SAM" id="SignalP"/>
    </source>
</evidence>
<dbReference type="Proteomes" id="UP000192578">
    <property type="component" value="Unassembled WGS sequence"/>
</dbReference>
<evidence type="ECO:0000313" key="3">
    <source>
        <dbReference type="EMBL" id="OWA51891.1"/>
    </source>
</evidence>
<evidence type="ECO:0000313" key="4">
    <source>
        <dbReference type="Proteomes" id="UP000192578"/>
    </source>
</evidence>
<feature type="signal peptide" evidence="1">
    <location>
        <begin position="1"/>
        <end position="20"/>
    </location>
</feature>
<proteinExistence type="predicted"/>
<sequence>MGWVTGRGKIARLLLGPVLSFVRPSSQDARNAANPRSDPLHTHYRQMDVKEGSVGYGLETVFRVYVDSELTAVEIDDPYIKSDHQIDNFFALCALLIKRELI</sequence>
<comment type="caution">
    <text evidence="3">The sequence shown here is derived from an EMBL/GenBank/DDBJ whole genome shotgun (WGS) entry which is preliminary data.</text>
</comment>
<gene>
    <name evidence="3" type="ORF">BV898_16352</name>
</gene>
<dbReference type="EMBL" id="MTYJ01000243">
    <property type="protein sequence ID" value="OWA51891.1"/>
    <property type="molecule type" value="Genomic_DNA"/>
</dbReference>
<protein>
    <recommendedName>
        <fullName evidence="2">MITD1 C-terminal phospholipase D-like domain-containing protein</fullName>
    </recommendedName>
</protein>
<dbReference type="InterPro" id="IPR038113">
    <property type="entry name" value="MITD1_C_sf"/>
</dbReference>
<dbReference type="AlphaFoldDB" id="A0A9X6RLQ8"/>
<dbReference type="Pfam" id="PF16565">
    <property type="entry name" value="MIT_C"/>
    <property type="match status" value="1"/>
</dbReference>